<dbReference type="OrthoDB" id="9997225at2"/>
<dbReference type="KEGG" id="ctae:BGI42_12170"/>
<dbReference type="STRING" id="394958.BGI42_12170"/>
<gene>
    <name evidence="1" type="ORF">BGI42_12170</name>
</gene>
<keyword evidence="2" id="KW-1185">Reference proteome</keyword>
<dbReference type="AlphaFoldDB" id="A0A1D7XM96"/>
<reference evidence="2" key="1">
    <citation type="submission" date="2016-09" db="EMBL/GenBank/DDBJ databases">
        <title>Genomics of Clostridium taeniosporum, an organism which forms endospores with ribbon-like appendages.</title>
        <authorList>
            <person name="Walker J.R."/>
        </authorList>
    </citation>
    <scope>NUCLEOTIDE SEQUENCE [LARGE SCALE GENOMIC DNA]</scope>
    <source>
        <strain evidence="2">1/k</strain>
    </source>
</reference>
<protein>
    <submittedName>
        <fullName evidence="1">Uncharacterized protein</fullName>
    </submittedName>
</protein>
<name>A0A1D7XM96_9CLOT</name>
<sequence length="134" mass="15855">MYFNFPNDFSVPVKSVNNLTDNLELESLRKEKYEEIKDEVIEIIEDEIKENNEEEFLNTRGLQGIDEVISNEEFKHLIIDENGINDGCKVTKEDIINEIETKEEDIIEEGLKDIEKKRIWEEIDEEYSENQLAK</sequence>
<dbReference type="RefSeq" id="WP_069680572.1">
    <property type="nucleotide sequence ID" value="NZ_CP017253.2"/>
</dbReference>
<evidence type="ECO:0000313" key="2">
    <source>
        <dbReference type="Proteomes" id="UP000094652"/>
    </source>
</evidence>
<dbReference type="EMBL" id="CP017253">
    <property type="protein sequence ID" value="AOR24444.1"/>
    <property type="molecule type" value="Genomic_DNA"/>
</dbReference>
<proteinExistence type="predicted"/>
<evidence type="ECO:0000313" key="1">
    <source>
        <dbReference type="EMBL" id="AOR24444.1"/>
    </source>
</evidence>
<organism evidence="1 2">
    <name type="scientific">Clostridium taeniosporum</name>
    <dbReference type="NCBI Taxonomy" id="394958"/>
    <lineage>
        <taxon>Bacteria</taxon>
        <taxon>Bacillati</taxon>
        <taxon>Bacillota</taxon>
        <taxon>Clostridia</taxon>
        <taxon>Eubacteriales</taxon>
        <taxon>Clostridiaceae</taxon>
        <taxon>Clostridium</taxon>
    </lineage>
</organism>
<accession>A0A1D7XM96</accession>
<dbReference type="Proteomes" id="UP000094652">
    <property type="component" value="Chromosome"/>
</dbReference>